<feature type="compositionally biased region" description="Basic and acidic residues" evidence="10">
    <location>
        <begin position="58"/>
        <end position="78"/>
    </location>
</feature>
<keyword evidence="5" id="KW-0378">Hydrolase</keyword>
<feature type="compositionally biased region" description="Basic residues" evidence="10">
    <location>
        <begin position="46"/>
        <end position="57"/>
    </location>
</feature>
<evidence type="ECO:0000313" key="13">
    <source>
        <dbReference type="EMBL" id="PSJ54950.1"/>
    </source>
</evidence>
<protein>
    <submittedName>
        <fullName evidence="13">L,D-transpeptidase</fullName>
    </submittedName>
</protein>
<dbReference type="UniPathway" id="UPA00219"/>
<dbReference type="InterPro" id="IPR038063">
    <property type="entry name" value="Transpep_catalytic_dom"/>
</dbReference>
<evidence type="ECO:0000313" key="14">
    <source>
        <dbReference type="Proteomes" id="UP000241229"/>
    </source>
</evidence>
<dbReference type="PANTHER" id="PTHR30582:SF24">
    <property type="entry name" value="L,D-TRANSPEPTIDASE ERFK_SRFK-RELATED"/>
    <property type="match status" value="1"/>
</dbReference>
<reference evidence="13 14" key="1">
    <citation type="submission" date="2018-03" db="EMBL/GenBank/DDBJ databases">
        <title>The draft genome of Mesorhizobium sp. 6GN-30.</title>
        <authorList>
            <person name="Liu L."/>
            <person name="Li L."/>
            <person name="Wang T."/>
            <person name="Zhang X."/>
            <person name="Liang L."/>
        </authorList>
    </citation>
    <scope>NUCLEOTIDE SEQUENCE [LARGE SCALE GENOMIC DNA]</scope>
    <source>
        <strain evidence="13 14">6GN30</strain>
    </source>
</reference>
<comment type="pathway">
    <text evidence="1 9">Cell wall biogenesis; peptidoglycan biosynthesis.</text>
</comment>
<feature type="signal peptide" evidence="11">
    <location>
        <begin position="1"/>
        <end position="23"/>
    </location>
</feature>
<keyword evidence="11" id="KW-0732">Signal</keyword>
<dbReference type="PANTHER" id="PTHR30582">
    <property type="entry name" value="L,D-TRANSPEPTIDASE"/>
    <property type="match status" value="1"/>
</dbReference>
<evidence type="ECO:0000256" key="8">
    <source>
        <dbReference type="ARBA" id="ARBA00023316"/>
    </source>
</evidence>
<dbReference type="InterPro" id="IPR050979">
    <property type="entry name" value="LD-transpeptidase"/>
</dbReference>
<proteinExistence type="inferred from homology"/>
<evidence type="ECO:0000256" key="9">
    <source>
        <dbReference type="PROSITE-ProRule" id="PRU01373"/>
    </source>
</evidence>
<dbReference type="GO" id="GO:0071972">
    <property type="term" value="F:peptidoglycan L,D-transpeptidase activity"/>
    <property type="evidence" value="ECO:0007669"/>
    <property type="project" value="TreeGrafter"/>
</dbReference>
<dbReference type="FunFam" id="2.40.440.10:FF:000002">
    <property type="entry name" value="L,D-transpeptidase ErfK/SrfK"/>
    <property type="match status" value="1"/>
</dbReference>
<keyword evidence="8 9" id="KW-0961">Cell wall biogenesis/degradation</keyword>
<evidence type="ECO:0000256" key="4">
    <source>
        <dbReference type="ARBA" id="ARBA00022679"/>
    </source>
</evidence>
<dbReference type="Pfam" id="PF03734">
    <property type="entry name" value="YkuD"/>
    <property type="match status" value="1"/>
</dbReference>
<evidence type="ECO:0000256" key="1">
    <source>
        <dbReference type="ARBA" id="ARBA00004752"/>
    </source>
</evidence>
<dbReference type="Gene3D" id="2.40.440.10">
    <property type="entry name" value="L,D-transpeptidase catalytic domain-like"/>
    <property type="match status" value="1"/>
</dbReference>
<dbReference type="PROSITE" id="PS52029">
    <property type="entry name" value="LD_TPASE"/>
    <property type="match status" value="1"/>
</dbReference>
<keyword evidence="6 9" id="KW-0133">Cell shape</keyword>
<evidence type="ECO:0000256" key="11">
    <source>
        <dbReference type="SAM" id="SignalP"/>
    </source>
</evidence>
<evidence type="ECO:0000256" key="10">
    <source>
        <dbReference type="SAM" id="MobiDB-lite"/>
    </source>
</evidence>
<accession>A0A2P7RXJ7</accession>
<dbReference type="GO" id="GO:0016757">
    <property type="term" value="F:glycosyltransferase activity"/>
    <property type="evidence" value="ECO:0007669"/>
    <property type="project" value="UniProtKB-KW"/>
</dbReference>
<keyword evidence="4" id="KW-0808">Transferase</keyword>
<dbReference type="GO" id="GO:0018104">
    <property type="term" value="P:peptidoglycan-protein cross-linking"/>
    <property type="evidence" value="ECO:0007669"/>
    <property type="project" value="TreeGrafter"/>
</dbReference>
<evidence type="ECO:0000256" key="7">
    <source>
        <dbReference type="ARBA" id="ARBA00022984"/>
    </source>
</evidence>
<feature type="chain" id="PRO_5015124543" evidence="11">
    <location>
        <begin position="24"/>
        <end position="400"/>
    </location>
</feature>
<dbReference type="SUPFAM" id="SSF141523">
    <property type="entry name" value="L,D-transpeptidase catalytic domain-like"/>
    <property type="match status" value="1"/>
</dbReference>
<dbReference type="InterPro" id="IPR005490">
    <property type="entry name" value="LD_TPept_cat_dom"/>
</dbReference>
<evidence type="ECO:0000256" key="2">
    <source>
        <dbReference type="ARBA" id="ARBA00005992"/>
    </source>
</evidence>
<evidence type="ECO:0000259" key="12">
    <source>
        <dbReference type="PROSITE" id="PS52029"/>
    </source>
</evidence>
<dbReference type="OrthoDB" id="9795305at2"/>
<keyword evidence="7 9" id="KW-0573">Peptidoglycan synthesis</keyword>
<dbReference type="AlphaFoldDB" id="A0A2P7RXJ7"/>
<gene>
    <name evidence="13" type="ORF">C7I84_23390</name>
</gene>
<dbReference type="CDD" id="cd16913">
    <property type="entry name" value="YkuD_like"/>
    <property type="match status" value="1"/>
</dbReference>
<sequence>MLPRSLLLLGLCAALGMATPALAEPAKPQKSTVVQAKKKTAEARTSAKKKVVARKKAGQTEEEKALAAQEKAKARQEALEKQRQAKLAAMRAKAKADADARRTAFLGSKETARGAAAKEKPGKKGKAAEVAVAEQPKRSTFRILFGDERKPEPEQSQPVALRSAKPVTGLTAERIAAQKAAAVGAETVVRSGNNGELRSGEVGNPQSGFFQVLFGDEPAGTNLLPETRALDSVLEQKQQTKGRFKLRPEYEAQTVAFSGYPRGTIVVDTANHFLYLVESAGTARRYGIAVGREGLQYKGRVTVGDKQEWPRWIPTKEMQQREPRKYGQYKDGMPGGGQNPLGARAIYLYSGKQDTYLRIHGTIAPQSIGTNASNGCFRMTNEHVIDLYNRVRPGTPVVVL</sequence>
<keyword evidence="3" id="KW-0328">Glycosyltransferase</keyword>
<evidence type="ECO:0000256" key="5">
    <source>
        <dbReference type="ARBA" id="ARBA00022801"/>
    </source>
</evidence>
<name>A0A2P7RXJ7_9HYPH</name>
<dbReference type="EMBL" id="PXYK01000028">
    <property type="protein sequence ID" value="PSJ54950.1"/>
    <property type="molecule type" value="Genomic_DNA"/>
</dbReference>
<dbReference type="GO" id="GO:0008360">
    <property type="term" value="P:regulation of cell shape"/>
    <property type="evidence" value="ECO:0007669"/>
    <property type="project" value="UniProtKB-UniRule"/>
</dbReference>
<feature type="domain" description="L,D-TPase catalytic" evidence="12">
    <location>
        <begin position="263"/>
        <end position="400"/>
    </location>
</feature>
<dbReference type="GO" id="GO:0005576">
    <property type="term" value="C:extracellular region"/>
    <property type="evidence" value="ECO:0007669"/>
    <property type="project" value="TreeGrafter"/>
</dbReference>
<feature type="region of interest" description="Disordered" evidence="10">
    <location>
        <begin position="110"/>
        <end position="133"/>
    </location>
</feature>
<dbReference type="Proteomes" id="UP000241229">
    <property type="component" value="Unassembled WGS sequence"/>
</dbReference>
<dbReference type="GO" id="GO:0071555">
    <property type="term" value="P:cell wall organization"/>
    <property type="evidence" value="ECO:0007669"/>
    <property type="project" value="UniProtKB-UniRule"/>
</dbReference>
<organism evidence="13 14">
    <name type="scientific">Kumtagia ephedrae</name>
    <dbReference type="NCBI Taxonomy" id="2116701"/>
    <lineage>
        <taxon>Bacteria</taxon>
        <taxon>Pseudomonadati</taxon>
        <taxon>Pseudomonadota</taxon>
        <taxon>Alphaproteobacteria</taxon>
        <taxon>Hyphomicrobiales</taxon>
        <taxon>Phyllobacteriaceae</taxon>
        <taxon>Kumtagia</taxon>
    </lineage>
</organism>
<evidence type="ECO:0000256" key="6">
    <source>
        <dbReference type="ARBA" id="ARBA00022960"/>
    </source>
</evidence>
<feature type="region of interest" description="Disordered" evidence="10">
    <location>
        <begin position="39"/>
        <end position="78"/>
    </location>
</feature>
<evidence type="ECO:0000256" key="3">
    <source>
        <dbReference type="ARBA" id="ARBA00022676"/>
    </source>
</evidence>
<feature type="compositionally biased region" description="Basic and acidic residues" evidence="10">
    <location>
        <begin position="110"/>
        <end position="122"/>
    </location>
</feature>
<feature type="active site" description="Nucleophile" evidence="9">
    <location>
        <position position="376"/>
    </location>
</feature>
<keyword evidence="14" id="KW-1185">Reference proteome</keyword>
<feature type="active site" description="Proton donor/acceptor" evidence="9">
    <location>
        <position position="360"/>
    </location>
</feature>
<comment type="caution">
    <text evidence="13">The sequence shown here is derived from an EMBL/GenBank/DDBJ whole genome shotgun (WGS) entry which is preliminary data.</text>
</comment>
<comment type="similarity">
    <text evidence="2">Belongs to the YkuD family.</text>
</comment>